<evidence type="ECO:0000259" key="7">
    <source>
        <dbReference type="Pfam" id="PF17390"/>
    </source>
</evidence>
<feature type="domain" description="Alpha-L-rhamnosidase concanavalin-like" evidence="4">
    <location>
        <begin position="216"/>
        <end position="297"/>
    </location>
</feature>
<sequence>MNNIQKRLREVFIQSKKTEREGNVHVFLQNIKITKKLVRANLFSTALGMYEIEINGEKAGNTMLAPGYTYYPHRVLYQTTDVTRLLNEGKNSLTAYLAQGWYCGWFTCHKKYKIYGDAPKIAWVLELEYEDGTRQEKVSDDSAREEVSPYSYAGLYNGEEYFADKEIHDTSVLMAEDAEKYTCHNYEGGIPAEIVPAECNVRVQEHMPIREVYKYKDKTILDFGQNFAGIVEIHPEKLTDETVVIRHGEILNEDGSLYTENLRSAKAEIIYHAGNSKKVYRPRFTYMGFRYIEITGTAYYDGLVESYAVYSDMKRTGYFNCDHVLVQKLYENQVWGQKSNYVGIPTDCPQRDEREGYTGDAHVFARTGSYNFDTRLFWKQFMRDMELGQKDNTEGYIGGTVPATEPGGIGKISMLGWGNAVTLIPEMLYQQYGEEGTLIRQYESMKLFVEAEIRKMGRRNLWLGISLGDWLTYGKSVSYLMMHNNPVSNAFVIHDLDVIAETAGMMEKQEEQERYRQQAERSRRAYIRKYIRPNGKAAADDQAAYIMALQFVLKDGPLKKKVFRKFIKNVKKQGMQTGFFTTQHILPLLADAGEAKLAYDLLLQEDCPGWMYQIRQGATTTWERWDALQPDGKVQEEKMGAGNMVSFNHYAFGSVGAFYYQYILGIKPLKPGYQEISIHPYPDRRLGKVSGSYHSAAGEISVAWEYRDDQVYFHIQTPVNTRITLPNGEVHETREGKYEYLSDINERDV</sequence>
<name>A0A2Y9BMI9_9FIRM</name>
<evidence type="ECO:0000259" key="5">
    <source>
        <dbReference type="Pfam" id="PF08531"/>
    </source>
</evidence>
<dbReference type="SUPFAM" id="SSF48208">
    <property type="entry name" value="Six-hairpin glycosidases"/>
    <property type="match status" value="1"/>
</dbReference>
<dbReference type="InterPro" id="IPR035396">
    <property type="entry name" value="Bac_rhamnosid6H"/>
</dbReference>
<dbReference type="InterPro" id="IPR013737">
    <property type="entry name" value="Bac_rhamnosid_N"/>
</dbReference>
<dbReference type="EC" id="3.2.1.40" evidence="2"/>
<organism evidence="8 9">
    <name type="scientific">Faecalicatena orotica</name>
    <dbReference type="NCBI Taxonomy" id="1544"/>
    <lineage>
        <taxon>Bacteria</taxon>
        <taxon>Bacillati</taxon>
        <taxon>Bacillota</taxon>
        <taxon>Clostridia</taxon>
        <taxon>Lachnospirales</taxon>
        <taxon>Lachnospiraceae</taxon>
        <taxon>Faecalicatena</taxon>
    </lineage>
</organism>
<evidence type="ECO:0000259" key="4">
    <source>
        <dbReference type="Pfam" id="PF05592"/>
    </source>
</evidence>
<gene>
    <name evidence="8" type="ORF">A8806_11822</name>
</gene>
<evidence type="ECO:0000256" key="3">
    <source>
        <dbReference type="ARBA" id="ARBA00022801"/>
    </source>
</evidence>
<dbReference type="InterPro" id="IPR035398">
    <property type="entry name" value="Bac_rhamnosid_C"/>
</dbReference>
<dbReference type="InterPro" id="IPR016007">
    <property type="entry name" value="Alpha_rhamnosid"/>
</dbReference>
<dbReference type="InterPro" id="IPR008928">
    <property type="entry name" value="6-hairpin_glycosidase_sf"/>
</dbReference>
<evidence type="ECO:0000313" key="9">
    <source>
        <dbReference type="Proteomes" id="UP000245845"/>
    </source>
</evidence>
<dbReference type="Gene3D" id="1.50.10.10">
    <property type="match status" value="1"/>
</dbReference>
<comment type="caution">
    <text evidence="8">The sequence shown here is derived from an EMBL/GenBank/DDBJ whole genome shotgun (WGS) entry which is preliminary data.</text>
</comment>
<feature type="domain" description="Alpha-L-rhamnosidase C-terminal" evidence="7">
    <location>
        <begin position="665"/>
        <end position="732"/>
    </location>
</feature>
<dbReference type="GO" id="GO:0030596">
    <property type="term" value="F:alpha-L-rhamnosidase activity"/>
    <property type="evidence" value="ECO:0007669"/>
    <property type="project" value="UniProtKB-EC"/>
</dbReference>
<reference evidence="8 9" key="1">
    <citation type="submission" date="2018-05" db="EMBL/GenBank/DDBJ databases">
        <title>The Hungate 1000. A catalogue of reference genomes from the rumen microbiome.</title>
        <authorList>
            <person name="Kelly W."/>
        </authorList>
    </citation>
    <scope>NUCLEOTIDE SEQUENCE [LARGE SCALE GENOMIC DNA]</scope>
    <source>
        <strain evidence="8 9">NLAE-zl-C242</strain>
    </source>
</reference>
<dbReference type="EMBL" id="QGDL01000018">
    <property type="protein sequence ID" value="PWJ22567.1"/>
    <property type="molecule type" value="Genomic_DNA"/>
</dbReference>
<dbReference type="Pfam" id="PF17389">
    <property type="entry name" value="Bac_rhamnosid6H"/>
    <property type="match status" value="1"/>
</dbReference>
<feature type="domain" description="Bacterial alpha-L-rhamnosidase N-terminal" evidence="5">
    <location>
        <begin position="35"/>
        <end position="180"/>
    </location>
</feature>
<evidence type="ECO:0000256" key="1">
    <source>
        <dbReference type="ARBA" id="ARBA00001445"/>
    </source>
</evidence>
<dbReference type="GO" id="GO:0005975">
    <property type="term" value="P:carbohydrate metabolic process"/>
    <property type="evidence" value="ECO:0007669"/>
    <property type="project" value="InterPro"/>
</dbReference>
<dbReference type="RefSeq" id="WP_109733478.1">
    <property type="nucleotide sequence ID" value="NZ_BAAACK010000010.1"/>
</dbReference>
<dbReference type="AlphaFoldDB" id="A0A2Y9BMI9"/>
<dbReference type="Gene3D" id="2.60.420.10">
    <property type="entry name" value="Maltose phosphorylase, domain 3"/>
    <property type="match status" value="1"/>
</dbReference>
<feature type="domain" description="Alpha-L-rhamnosidase six-hairpin glycosidase" evidence="6">
    <location>
        <begin position="314"/>
        <end position="663"/>
    </location>
</feature>
<protein>
    <recommendedName>
        <fullName evidence="2">alpha-L-rhamnosidase</fullName>
        <ecNumber evidence="2">3.2.1.40</ecNumber>
    </recommendedName>
</protein>
<dbReference type="Pfam" id="PF17390">
    <property type="entry name" value="Bac_rhamnosid_C"/>
    <property type="match status" value="1"/>
</dbReference>
<dbReference type="Proteomes" id="UP000245845">
    <property type="component" value="Unassembled WGS sequence"/>
</dbReference>
<dbReference type="PANTHER" id="PTHR33307">
    <property type="entry name" value="ALPHA-RHAMNOSIDASE (EUROFUNG)"/>
    <property type="match status" value="1"/>
</dbReference>
<keyword evidence="9" id="KW-1185">Reference proteome</keyword>
<evidence type="ECO:0000313" key="8">
    <source>
        <dbReference type="EMBL" id="PWJ22567.1"/>
    </source>
</evidence>
<dbReference type="Pfam" id="PF08531">
    <property type="entry name" value="Bac_rhamnosid_N"/>
    <property type="match status" value="1"/>
</dbReference>
<proteinExistence type="predicted"/>
<dbReference type="InterPro" id="IPR008902">
    <property type="entry name" value="Rhamnosid_concanavalin"/>
</dbReference>
<dbReference type="OrthoDB" id="9761045at2"/>
<dbReference type="Pfam" id="PF05592">
    <property type="entry name" value="Bac_rhamnosid"/>
    <property type="match status" value="1"/>
</dbReference>
<accession>A0A2Y9BMI9</accession>
<evidence type="ECO:0000256" key="2">
    <source>
        <dbReference type="ARBA" id="ARBA00012652"/>
    </source>
</evidence>
<dbReference type="PANTHER" id="PTHR33307:SF6">
    <property type="entry name" value="ALPHA-RHAMNOSIDASE (EUROFUNG)-RELATED"/>
    <property type="match status" value="1"/>
</dbReference>
<comment type="catalytic activity">
    <reaction evidence="1">
        <text>Hydrolysis of terminal non-reducing alpha-L-rhamnose residues in alpha-L-rhamnosides.</text>
        <dbReference type="EC" id="3.2.1.40"/>
    </reaction>
</comment>
<dbReference type="Gene3D" id="2.60.120.260">
    <property type="entry name" value="Galactose-binding domain-like"/>
    <property type="match status" value="2"/>
</dbReference>
<keyword evidence="3" id="KW-0378">Hydrolase</keyword>
<evidence type="ECO:0000259" key="6">
    <source>
        <dbReference type="Pfam" id="PF17389"/>
    </source>
</evidence>
<dbReference type="InterPro" id="IPR012341">
    <property type="entry name" value="6hp_glycosidase-like_sf"/>
</dbReference>